<dbReference type="PANTHER" id="PTHR30173:SF36">
    <property type="entry name" value="ECF RNA POLYMERASE SIGMA FACTOR SIGJ"/>
    <property type="match status" value="1"/>
</dbReference>
<dbReference type="PANTHER" id="PTHR30173">
    <property type="entry name" value="SIGMA 19 FACTOR"/>
    <property type="match status" value="1"/>
</dbReference>
<organism evidence="4 5">
    <name type="scientific">Pseudoduganella aquatica</name>
    <dbReference type="NCBI Taxonomy" id="2660641"/>
    <lineage>
        <taxon>Bacteria</taxon>
        <taxon>Pseudomonadati</taxon>
        <taxon>Pseudomonadota</taxon>
        <taxon>Betaproteobacteria</taxon>
        <taxon>Burkholderiales</taxon>
        <taxon>Oxalobacteraceae</taxon>
        <taxon>Telluria group</taxon>
        <taxon>Pseudoduganella</taxon>
    </lineage>
</organism>
<dbReference type="SUPFAM" id="SSF88946">
    <property type="entry name" value="Sigma2 domain of RNA polymerase sigma factors"/>
    <property type="match status" value="1"/>
</dbReference>
<evidence type="ECO:0000313" key="5">
    <source>
        <dbReference type="Proteomes" id="UP000450676"/>
    </source>
</evidence>
<dbReference type="AlphaFoldDB" id="A0A7X4KPR5"/>
<dbReference type="NCBIfam" id="NF007214">
    <property type="entry name" value="PRK09636.1"/>
    <property type="match status" value="1"/>
</dbReference>
<dbReference type="InterPro" id="IPR014284">
    <property type="entry name" value="RNA_pol_sigma-70_dom"/>
</dbReference>
<dbReference type="GO" id="GO:0003677">
    <property type="term" value="F:DNA binding"/>
    <property type="evidence" value="ECO:0007669"/>
    <property type="project" value="InterPro"/>
</dbReference>
<protein>
    <submittedName>
        <fullName evidence="4">Sigma-70 family RNA polymerase sigma factor</fullName>
    </submittedName>
</protein>
<dbReference type="InterPro" id="IPR013325">
    <property type="entry name" value="RNA_pol_sigma_r2"/>
</dbReference>
<dbReference type="SUPFAM" id="SSF54427">
    <property type="entry name" value="NTF2-like"/>
    <property type="match status" value="1"/>
</dbReference>
<comment type="subunit">
    <text evidence="1">Interacts transiently with the RNA polymerase catalytic core formed by RpoA, RpoB, RpoC and RpoZ (2 alpha, 1 beta, 1 beta' and 1 omega subunit) to form the RNA polymerase holoenzyme that can initiate transcription.</text>
</comment>
<name>A0A7X4KPR5_9BURK</name>
<feature type="domain" description="RNA polymerase sigma factor 70 region 4 type 2" evidence="3">
    <location>
        <begin position="115"/>
        <end position="158"/>
    </location>
</feature>
<dbReference type="NCBIfam" id="TIGR02937">
    <property type="entry name" value="sigma70-ECF"/>
    <property type="match status" value="1"/>
</dbReference>
<comment type="caution">
    <text evidence="4">The sequence shown here is derived from an EMBL/GenBank/DDBJ whole genome shotgun (WGS) entry which is preliminary data.</text>
</comment>
<dbReference type="InterPro" id="IPR007627">
    <property type="entry name" value="RNA_pol_sigma70_r2"/>
</dbReference>
<dbReference type="InterPro" id="IPR052704">
    <property type="entry name" value="ECF_Sigma-70_Domain"/>
</dbReference>
<evidence type="ECO:0000259" key="3">
    <source>
        <dbReference type="Pfam" id="PF08281"/>
    </source>
</evidence>
<dbReference type="Gene3D" id="1.10.1740.10">
    <property type="match status" value="1"/>
</dbReference>
<dbReference type="Proteomes" id="UP000450676">
    <property type="component" value="Unassembled WGS sequence"/>
</dbReference>
<evidence type="ECO:0000313" key="4">
    <source>
        <dbReference type="EMBL" id="MYN10543.1"/>
    </source>
</evidence>
<dbReference type="InterPro" id="IPR013324">
    <property type="entry name" value="RNA_pol_sigma_r3/r4-like"/>
</dbReference>
<dbReference type="Pfam" id="PF08281">
    <property type="entry name" value="Sigma70_r4_2"/>
    <property type="match status" value="1"/>
</dbReference>
<dbReference type="EMBL" id="WWCU01000040">
    <property type="protein sequence ID" value="MYN10543.1"/>
    <property type="molecule type" value="Genomic_DNA"/>
</dbReference>
<sequence length="294" mass="32459">MPQAATPSALAFSALRPRLFSIAYRMLGVRADAEDVVQDAWLRWDGSDQAALQSPEAWLVTIVTRLALDRLRVAKAERESYAGWWLPEPLVEMDERTPETQAEMAGELGVAFMWVLERLSPDERAAFLLRQVFDYDYGEVAALLGKSEAACRQMVHRAQERVQQDKKRYGVNNEAHRSLLGKFLDAARTGQAAAIQALLAANVELVSDGGGKVPSFPRIIHGMGAVTRLFCRTLDKYPGQVEYRTAMLNGEPGFLRYIGGKLESAQAILVVDGLIAGIYAVRNPDKLTGVPQTI</sequence>
<evidence type="ECO:0000259" key="2">
    <source>
        <dbReference type="Pfam" id="PF04542"/>
    </source>
</evidence>
<dbReference type="GO" id="GO:0006352">
    <property type="term" value="P:DNA-templated transcription initiation"/>
    <property type="evidence" value="ECO:0007669"/>
    <property type="project" value="InterPro"/>
</dbReference>
<dbReference type="Pfam" id="PF04542">
    <property type="entry name" value="Sigma70_r2"/>
    <property type="match status" value="1"/>
</dbReference>
<dbReference type="InterPro" id="IPR013249">
    <property type="entry name" value="RNA_pol_sigma70_r4_t2"/>
</dbReference>
<reference evidence="4 5" key="1">
    <citation type="submission" date="2019-12" db="EMBL/GenBank/DDBJ databases">
        <title>Novel species isolated from a subtropical stream in China.</title>
        <authorList>
            <person name="Lu H."/>
        </authorList>
    </citation>
    <scope>NUCLEOTIDE SEQUENCE [LARGE SCALE GENOMIC DNA]</scope>
    <source>
        <strain evidence="4 5">FT127W</strain>
    </source>
</reference>
<dbReference type="RefSeq" id="WP_161074832.1">
    <property type="nucleotide sequence ID" value="NZ_WWCU01000040.1"/>
</dbReference>
<keyword evidence="5" id="KW-1185">Reference proteome</keyword>
<dbReference type="GO" id="GO:0016987">
    <property type="term" value="F:sigma factor activity"/>
    <property type="evidence" value="ECO:0007669"/>
    <property type="project" value="InterPro"/>
</dbReference>
<dbReference type="InterPro" id="IPR032710">
    <property type="entry name" value="NTF2-like_dom_sf"/>
</dbReference>
<dbReference type="SUPFAM" id="SSF88659">
    <property type="entry name" value="Sigma3 and sigma4 domains of RNA polymerase sigma factors"/>
    <property type="match status" value="1"/>
</dbReference>
<accession>A0A7X4KPR5</accession>
<gene>
    <name evidence="4" type="ORF">GTP77_24810</name>
</gene>
<evidence type="ECO:0000256" key="1">
    <source>
        <dbReference type="ARBA" id="ARBA00011344"/>
    </source>
</evidence>
<proteinExistence type="predicted"/>
<dbReference type="InterPro" id="IPR036388">
    <property type="entry name" value="WH-like_DNA-bd_sf"/>
</dbReference>
<dbReference type="Gene3D" id="1.10.10.10">
    <property type="entry name" value="Winged helix-like DNA-binding domain superfamily/Winged helix DNA-binding domain"/>
    <property type="match status" value="1"/>
</dbReference>
<feature type="domain" description="RNA polymerase sigma-70 region 2" evidence="2">
    <location>
        <begin position="12"/>
        <end position="75"/>
    </location>
</feature>